<organism evidence="1">
    <name type="scientific">Picea sitchensis</name>
    <name type="common">Sitka spruce</name>
    <name type="synonym">Pinus sitchensis</name>
    <dbReference type="NCBI Taxonomy" id="3332"/>
    <lineage>
        <taxon>Eukaryota</taxon>
        <taxon>Viridiplantae</taxon>
        <taxon>Streptophyta</taxon>
        <taxon>Embryophyta</taxon>
        <taxon>Tracheophyta</taxon>
        <taxon>Spermatophyta</taxon>
        <taxon>Pinopsida</taxon>
        <taxon>Pinidae</taxon>
        <taxon>Conifers I</taxon>
        <taxon>Pinales</taxon>
        <taxon>Pinaceae</taxon>
        <taxon>Picea</taxon>
    </lineage>
</organism>
<accession>D5A9W5</accession>
<dbReference type="EMBL" id="BT122988">
    <property type="protein sequence ID" value="ADE76334.1"/>
    <property type="molecule type" value="mRNA"/>
</dbReference>
<name>D5A9W5_PICSI</name>
<reference evidence="1" key="1">
    <citation type="submission" date="2010-04" db="EMBL/GenBank/DDBJ databases">
        <authorList>
            <person name="Reid K.E."/>
            <person name="Liao N."/>
            <person name="Chan S."/>
            <person name="Docking R."/>
            <person name="Taylor G."/>
            <person name="Moore R."/>
            <person name="Mayo M."/>
            <person name="Munro S."/>
            <person name="King J."/>
            <person name="Yanchuk A."/>
            <person name="Holt R."/>
            <person name="Jones S."/>
            <person name="Marra M."/>
            <person name="Ritland C.E."/>
            <person name="Ritland K."/>
            <person name="Bohlmann J."/>
        </authorList>
    </citation>
    <scope>NUCLEOTIDE SEQUENCE</scope>
    <source>
        <tissue evidence="1">Bud</tissue>
    </source>
</reference>
<proteinExistence type="evidence at transcript level"/>
<dbReference type="AlphaFoldDB" id="D5A9W5"/>
<evidence type="ECO:0000313" key="1">
    <source>
        <dbReference type="EMBL" id="ADE76334.1"/>
    </source>
</evidence>
<protein>
    <submittedName>
        <fullName evidence="1">Uncharacterized protein</fullName>
    </submittedName>
</protein>
<sequence length="85" mass="9760">MQLCLPLYHRQGLPCLCNLLSSDTLKQLDVNVTQAMELLPSVARMLPPPNAAKLLLPRSPKRNSNVAASVSVKMFRWLLWFLWQW</sequence>